<gene>
    <name evidence="10" type="ORF">GMST_34170</name>
</gene>
<keyword evidence="7" id="KW-0411">Iron-sulfur</keyword>
<evidence type="ECO:0000259" key="9">
    <source>
        <dbReference type="SMART" id="SM00790"/>
    </source>
</evidence>
<keyword evidence="3" id="KW-0004">4Fe-4S</keyword>
<protein>
    <submittedName>
        <fullName evidence="10">Aldehyde ferredoxin oxidoreductase</fullName>
    </submittedName>
</protein>
<dbReference type="InterPro" id="IPR013984">
    <property type="entry name" value="Ald_Fedxn_OxRdtase_dom2"/>
</dbReference>
<dbReference type="InterPro" id="IPR001203">
    <property type="entry name" value="OxRdtase_Ald_Fedxn_C"/>
</dbReference>
<keyword evidence="6" id="KW-0408">Iron</keyword>
<keyword evidence="4" id="KW-0479">Metal-binding</keyword>
<evidence type="ECO:0000256" key="7">
    <source>
        <dbReference type="ARBA" id="ARBA00023014"/>
    </source>
</evidence>
<dbReference type="PANTHER" id="PTHR30038:SF0">
    <property type="entry name" value="TUNGSTEN-CONTAINING ALDEHYDE FERREDOXIN OXIDOREDUCTASE"/>
    <property type="match status" value="1"/>
</dbReference>
<comment type="similarity">
    <text evidence="2">Belongs to the AOR/FOR family.</text>
</comment>
<sequence length="602" mass="64340">MGYGWNGKILRVNLSEQTCVVEELNYDWARDYVGGRGLATKYLSEETDPQVDPLSPQNKLIFATGPLTGTYGAANGRYMVVTKSPLTGTIACSNSGGYFPSELKYAGFDLIIVEGKAPKPMYLRIYNEKVELAGAAHLWGKSTSEAEDLIRKEFHGDAKVALIGPAGENQVHYACIVNDKHRAAGRSGVGMVMGSKNLKAIAVRGTGGVGVADPAGFREAARECYRLLRSHPVTSQGLPALGTAVLVNVINQSGALPTRNSQSGTFAQAEEISGERLAQTYLKRNKSCMGCIIGCGRVTQLSDPRWSGSGEGPEYESLWALGAACGVSDLAAITEANYLCNEYGMDTITAGSTVACAMELFQRGLISEAEAGMPLRFGDGEAMVRLIELAGKGEGFGKKIARGSYRLAESYGAPEYSMSVKKLEFPAYDGRGIQGMGLEYATSNRGACHVRGYLVSPEILGVPEKLDPQALEGKAAWAKVFQDATALVDSAGVCLFTTFGIGVPQVGKLFSAATGKAASEAELLEVGERVWNLERVYNLKAGIDPAQDTLPKRLLEEPLPDGPMKGSVAHLGELLPQYYSERGWDEKGIPTEQKLRSLGVAT</sequence>
<evidence type="ECO:0000256" key="5">
    <source>
        <dbReference type="ARBA" id="ARBA00023002"/>
    </source>
</evidence>
<dbReference type="SMART" id="SM00790">
    <property type="entry name" value="AFOR_N"/>
    <property type="match status" value="1"/>
</dbReference>
<evidence type="ECO:0000256" key="6">
    <source>
        <dbReference type="ARBA" id="ARBA00023004"/>
    </source>
</evidence>
<dbReference type="InterPro" id="IPR036021">
    <property type="entry name" value="Tungsten_al_ferr_oxy-like_C"/>
</dbReference>
<keyword evidence="5" id="KW-0560">Oxidoreductase</keyword>
<name>A0A6V8MMA2_9BACT</name>
<dbReference type="Proteomes" id="UP000556026">
    <property type="component" value="Unassembled WGS sequence"/>
</dbReference>
<evidence type="ECO:0000313" key="11">
    <source>
        <dbReference type="Proteomes" id="UP000556026"/>
    </source>
</evidence>
<dbReference type="Pfam" id="PF01314">
    <property type="entry name" value="AFOR_C"/>
    <property type="match status" value="1"/>
</dbReference>
<dbReference type="Gene3D" id="1.10.569.10">
    <property type="entry name" value="Aldehyde Ferredoxin Oxidoreductase Protein, subunit A, domain 2"/>
    <property type="match status" value="1"/>
</dbReference>
<dbReference type="GO" id="GO:0009055">
    <property type="term" value="F:electron transfer activity"/>
    <property type="evidence" value="ECO:0007669"/>
    <property type="project" value="InterPro"/>
</dbReference>
<dbReference type="Gene3D" id="1.10.599.10">
    <property type="entry name" value="Aldehyde Ferredoxin Oxidoreductase Protein, subunit A, domain 3"/>
    <property type="match status" value="1"/>
</dbReference>
<evidence type="ECO:0000313" key="10">
    <source>
        <dbReference type="EMBL" id="GFO61092.1"/>
    </source>
</evidence>
<comment type="cofactor">
    <cofactor evidence="1">
        <name>[4Fe-4S] cluster</name>
        <dbReference type="ChEBI" id="CHEBI:49883"/>
    </cofactor>
</comment>
<dbReference type="AlphaFoldDB" id="A0A6V8MMA2"/>
<dbReference type="Gene3D" id="3.60.9.10">
    <property type="entry name" value="Aldehyde ferredoxin oxidoreductase, N-terminal domain"/>
    <property type="match status" value="1"/>
</dbReference>
<reference evidence="11" key="1">
    <citation type="submission" date="2020-06" db="EMBL/GenBank/DDBJ databases">
        <title>Draft genomic sequence of Geomonas sp. Red330.</title>
        <authorList>
            <person name="Itoh H."/>
            <person name="Zhenxing X."/>
            <person name="Ushijima N."/>
            <person name="Masuda Y."/>
            <person name="Shiratori Y."/>
            <person name="Senoo K."/>
        </authorList>
    </citation>
    <scope>NUCLEOTIDE SEQUENCE [LARGE SCALE GENOMIC DNA]</scope>
    <source>
        <strain evidence="11">Red330</strain>
    </source>
</reference>
<comment type="caution">
    <text evidence="10">The sequence shown here is derived from an EMBL/GenBank/DDBJ whole genome shotgun (WGS) entry which is preliminary data.</text>
</comment>
<dbReference type="GO" id="GO:0051539">
    <property type="term" value="F:4 iron, 4 sulfur cluster binding"/>
    <property type="evidence" value="ECO:0007669"/>
    <property type="project" value="UniProtKB-KW"/>
</dbReference>
<dbReference type="InterPro" id="IPR013983">
    <property type="entry name" value="Ald_Fedxn_OxRdtase_N"/>
</dbReference>
<dbReference type="SUPFAM" id="SSF48310">
    <property type="entry name" value="Aldehyde ferredoxin oxidoreductase, C-terminal domains"/>
    <property type="match status" value="1"/>
</dbReference>
<dbReference type="Pfam" id="PF02730">
    <property type="entry name" value="AFOR_N"/>
    <property type="match status" value="1"/>
</dbReference>
<dbReference type="RefSeq" id="WP_183355895.1">
    <property type="nucleotide sequence ID" value="NZ_BLXX01000012.1"/>
</dbReference>
<evidence type="ECO:0000256" key="2">
    <source>
        <dbReference type="ARBA" id="ARBA00011032"/>
    </source>
</evidence>
<dbReference type="InterPro" id="IPR036503">
    <property type="entry name" value="Ald_Fedxn_OxRdtase_N_sf"/>
</dbReference>
<evidence type="ECO:0000256" key="8">
    <source>
        <dbReference type="ARBA" id="ARBA00049934"/>
    </source>
</evidence>
<dbReference type="SUPFAM" id="SSF56228">
    <property type="entry name" value="Aldehyde ferredoxin oxidoreductase, N-terminal domain"/>
    <property type="match status" value="1"/>
</dbReference>
<feature type="domain" description="Aldehyde ferredoxin oxidoreductase N-terminal" evidence="9">
    <location>
        <begin position="5"/>
        <end position="207"/>
    </location>
</feature>
<evidence type="ECO:0000256" key="1">
    <source>
        <dbReference type="ARBA" id="ARBA00001966"/>
    </source>
</evidence>
<dbReference type="InterPro" id="IPR013985">
    <property type="entry name" value="Ald_Fedxn_OxRdtase_dom3"/>
</dbReference>
<dbReference type="EMBL" id="BLXX01000012">
    <property type="protein sequence ID" value="GFO61092.1"/>
    <property type="molecule type" value="Genomic_DNA"/>
</dbReference>
<dbReference type="GO" id="GO:0046872">
    <property type="term" value="F:metal ion binding"/>
    <property type="evidence" value="ECO:0007669"/>
    <property type="project" value="UniProtKB-KW"/>
</dbReference>
<evidence type="ECO:0000256" key="4">
    <source>
        <dbReference type="ARBA" id="ARBA00022723"/>
    </source>
</evidence>
<proteinExistence type="inferred from homology"/>
<comment type="cofactor">
    <cofactor evidence="8">
        <name>tungstopterin</name>
        <dbReference type="ChEBI" id="CHEBI:30402"/>
    </cofactor>
</comment>
<organism evidence="10 11">
    <name type="scientific">Geomonas silvestris</name>
    <dbReference type="NCBI Taxonomy" id="2740184"/>
    <lineage>
        <taxon>Bacteria</taxon>
        <taxon>Pseudomonadati</taxon>
        <taxon>Thermodesulfobacteriota</taxon>
        <taxon>Desulfuromonadia</taxon>
        <taxon>Geobacterales</taxon>
        <taxon>Geobacteraceae</taxon>
        <taxon>Geomonas</taxon>
    </lineage>
</organism>
<dbReference type="InterPro" id="IPR051919">
    <property type="entry name" value="W-dependent_AOR"/>
</dbReference>
<dbReference type="GO" id="GO:0016625">
    <property type="term" value="F:oxidoreductase activity, acting on the aldehyde or oxo group of donors, iron-sulfur protein as acceptor"/>
    <property type="evidence" value="ECO:0007669"/>
    <property type="project" value="InterPro"/>
</dbReference>
<evidence type="ECO:0000256" key="3">
    <source>
        <dbReference type="ARBA" id="ARBA00022485"/>
    </source>
</evidence>
<dbReference type="PANTHER" id="PTHR30038">
    <property type="entry name" value="ALDEHYDE FERREDOXIN OXIDOREDUCTASE"/>
    <property type="match status" value="1"/>
</dbReference>
<accession>A0A6V8MMA2</accession>
<dbReference type="FunFam" id="1.10.569.10:FF:000001">
    <property type="entry name" value="Aldehyde:ferredoxin oxidoreductase, tungsten-containing"/>
    <property type="match status" value="1"/>
</dbReference>
<keyword evidence="11" id="KW-1185">Reference proteome</keyword>